<dbReference type="Proteomes" id="UP000800035">
    <property type="component" value="Unassembled WGS sequence"/>
</dbReference>
<evidence type="ECO:0000313" key="2">
    <source>
        <dbReference type="EMBL" id="KAF1950565.1"/>
    </source>
</evidence>
<keyword evidence="3" id="KW-1185">Reference proteome</keyword>
<dbReference type="EMBL" id="ML977025">
    <property type="protein sequence ID" value="KAF1950565.1"/>
    <property type="molecule type" value="Genomic_DNA"/>
</dbReference>
<organism evidence="2 3">
    <name type="scientific">Byssothecium circinans</name>
    <dbReference type="NCBI Taxonomy" id="147558"/>
    <lineage>
        <taxon>Eukaryota</taxon>
        <taxon>Fungi</taxon>
        <taxon>Dikarya</taxon>
        <taxon>Ascomycota</taxon>
        <taxon>Pezizomycotina</taxon>
        <taxon>Dothideomycetes</taxon>
        <taxon>Pleosporomycetidae</taxon>
        <taxon>Pleosporales</taxon>
        <taxon>Massarineae</taxon>
        <taxon>Massarinaceae</taxon>
        <taxon>Byssothecium</taxon>
    </lineage>
</organism>
<sequence>MPLKQSKRARNSAAIPKPHKRAKIAAQGTSTQPIKLDNTQLTLSQRLSPRATFKSRFRESQNEDSIVPPTEGSDAATIATIDVREPAKGVNEDGDKSLDAYLEDNFNGLNFKRILKYMKPLVYLYRYHVTLLKEPNQLFFICRYYHQHKIIDAGGVGIYEITLLTSTIARHLS</sequence>
<feature type="compositionally biased region" description="Polar residues" evidence="1">
    <location>
        <begin position="27"/>
        <end position="41"/>
    </location>
</feature>
<feature type="region of interest" description="Disordered" evidence="1">
    <location>
        <begin position="1"/>
        <end position="41"/>
    </location>
</feature>
<feature type="compositionally biased region" description="Basic residues" evidence="1">
    <location>
        <begin position="1"/>
        <end position="10"/>
    </location>
</feature>
<dbReference type="OrthoDB" id="3791143at2759"/>
<name>A0A6A5TCQ6_9PLEO</name>
<evidence type="ECO:0000256" key="1">
    <source>
        <dbReference type="SAM" id="MobiDB-lite"/>
    </source>
</evidence>
<reference evidence="2" key="1">
    <citation type="journal article" date="2020" name="Stud. Mycol.">
        <title>101 Dothideomycetes genomes: a test case for predicting lifestyles and emergence of pathogens.</title>
        <authorList>
            <person name="Haridas S."/>
            <person name="Albert R."/>
            <person name="Binder M."/>
            <person name="Bloem J."/>
            <person name="Labutti K."/>
            <person name="Salamov A."/>
            <person name="Andreopoulos B."/>
            <person name="Baker S."/>
            <person name="Barry K."/>
            <person name="Bills G."/>
            <person name="Bluhm B."/>
            <person name="Cannon C."/>
            <person name="Castanera R."/>
            <person name="Culley D."/>
            <person name="Daum C."/>
            <person name="Ezra D."/>
            <person name="Gonzalez J."/>
            <person name="Henrissat B."/>
            <person name="Kuo A."/>
            <person name="Liang C."/>
            <person name="Lipzen A."/>
            <person name="Lutzoni F."/>
            <person name="Magnuson J."/>
            <person name="Mondo S."/>
            <person name="Nolan M."/>
            <person name="Ohm R."/>
            <person name="Pangilinan J."/>
            <person name="Park H.-J."/>
            <person name="Ramirez L."/>
            <person name="Alfaro M."/>
            <person name="Sun H."/>
            <person name="Tritt A."/>
            <person name="Yoshinaga Y."/>
            <person name="Zwiers L.-H."/>
            <person name="Turgeon B."/>
            <person name="Goodwin S."/>
            <person name="Spatafora J."/>
            <person name="Crous P."/>
            <person name="Grigoriev I."/>
        </authorList>
    </citation>
    <scope>NUCLEOTIDE SEQUENCE</scope>
    <source>
        <strain evidence="2">CBS 675.92</strain>
    </source>
</reference>
<proteinExistence type="predicted"/>
<gene>
    <name evidence="2" type="ORF">CC80DRAFT_426674</name>
</gene>
<evidence type="ECO:0000313" key="3">
    <source>
        <dbReference type="Proteomes" id="UP000800035"/>
    </source>
</evidence>
<dbReference type="AlphaFoldDB" id="A0A6A5TCQ6"/>
<protein>
    <submittedName>
        <fullName evidence="2">Uncharacterized protein</fullName>
    </submittedName>
</protein>
<accession>A0A6A5TCQ6</accession>